<dbReference type="Proteomes" id="UP001239445">
    <property type="component" value="Unassembled WGS sequence"/>
</dbReference>
<evidence type="ECO:0000313" key="4">
    <source>
        <dbReference type="Proteomes" id="UP001239445"/>
    </source>
</evidence>
<feature type="compositionally biased region" description="Basic and acidic residues" evidence="1">
    <location>
        <begin position="316"/>
        <end position="329"/>
    </location>
</feature>
<protein>
    <recommendedName>
        <fullName evidence="2">CBF1-interacting co-repressor CIR N-terminal domain-containing protein</fullName>
    </recommendedName>
</protein>
<dbReference type="SMART" id="SM01083">
    <property type="entry name" value="Cir_N"/>
    <property type="match status" value="1"/>
</dbReference>
<dbReference type="PANTHER" id="PTHR22093:SF0">
    <property type="entry name" value="LEUKOCYTE RECEPTOR CLUSTER MEMBER 1"/>
    <property type="match status" value="1"/>
</dbReference>
<feature type="domain" description="CBF1-interacting co-repressor CIR N-terminal" evidence="2">
    <location>
        <begin position="10"/>
        <end position="46"/>
    </location>
</feature>
<dbReference type="PANTHER" id="PTHR22093">
    <property type="entry name" value="LEUKOCYTE RECEPTOR CLUSTER LRC MEMBER 1"/>
    <property type="match status" value="1"/>
</dbReference>
<evidence type="ECO:0000313" key="3">
    <source>
        <dbReference type="EMBL" id="KAK1761066.1"/>
    </source>
</evidence>
<gene>
    <name evidence="3" type="ORF">QBC47DRAFT_20883</name>
</gene>
<organism evidence="3 4">
    <name type="scientific">Echria macrotheca</name>
    <dbReference type="NCBI Taxonomy" id="438768"/>
    <lineage>
        <taxon>Eukaryota</taxon>
        <taxon>Fungi</taxon>
        <taxon>Dikarya</taxon>
        <taxon>Ascomycota</taxon>
        <taxon>Pezizomycotina</taxon>
        <taxon>Sordariomycetes</taxon>
        <taxon>Sordariomycetidae</taxon>
        <taxon>Sordariales</taxon>
        <taxon>Schizotheciaceae</taxon>
        <taxon>Echria</taxon>
    </lineage>
</organism>
<feature type="compositionally biased region" description="Basic and acidic residues" evidence="1">
    <location>
        <begin position="25"/>
        <end position="49"/>
    </location>
</feature>
<evidence type="ECO:0000256" key="1">
    <source>
        <dbReference type="SAM" id="MobiDB-lite"/>
    </source>
</evidence>
<feature type="compositionally biased region" description="Basic and acidic residues" evidence="1">
    <location>
        <begin position="138"/>
        <end position="153"/>
    </location>
</feature>
<reference evidence="3" key="1">
    <citation type="submission" date="2023-06" db="EMBL/GenBank/DDBJ databases">
        <title>Genome-scale phylogeny and comparative genomics of the fungal order Sordariales.</title>
        <authorList>
            <consortium name="Lawrence Berkeley National Laboratory"/>
            <person name="Hensen N."/>
            <person name="Bonometti L."/>
            <person name="Westerberg I."/>
            <person name="Brannstrom I.O."/>
            <person name="Guillou S."/>
            <person name="Cros-Aarteil S."/>
            <person name="Calhoun S."/>
            <person name="Haridas S."/>
            <person name="Kuo A."/>
            <person name="Mondo S."/>
            <person name="Pangilinan J."/>
            <person name="Riley R."/>
            <person name="Labutti K."/>
            <person name="Andreopoulos B."/>
            <person name="Lipzen A."/>
            <person name="Chen C."/>
            <person name="Yanf M."/>
            <person name="Daum C."/>
            <person name="Ng V."/>
            <person name="Clum A."/>
            <person name="Steindorff A."/>
            <person name="Ohm R."/>
            <person name="Martin F."/>
            <person name="Silar P."/>
            <person name="Natvig D."/>
            <person name="Lalanne C."/>
            <person name="Gautier V."/>
            <person name="Ament-Velasquez S.L."/>
            <person name="Kruys A."/>
            <person name="Hutchinson M.I."/>
            <person name="Powell A.J."/>
            <person name="Barry K."/>
            <person name="Miller A.N."/>
            <person name="Grigoriev I.V."/>
            <person name="Debuchy R."/>
            <person name="Gladieux P."/>
            <person name="Thoren M.H."/>
            <person name="Johannesson H."/>
        </authorList>
    </citation>
    <scope>NUCLEOTIDE SEQUENCE</scope>
    <source>
        <strain evidence="3">PSN4</strain>
    </source>
</reference>
<name>A0AAJ0FA82_9PEZI</name>
<feature type="region of interest" description="Disordered" evidence="1">
    <location>
        <begin position="136"/>
        <end position="163"/>
    </location>
</feature>
<dbReference type="EMBL" id="MU839827">
    <property type="protein sequence ID" value="KAK1761066.1"/>
    <property type="molecule type" value="Genomic_DNA"/>
</dbReference>
<comment type="caution">
    <text evidence="3">The sequence shown here is derived from an EMBL/GenBank/DDBJ whole genome shotgun (WGS) entry which is preliminary data.</text>
</comment>
<dbReference type="InterPro" id="IPR039875">
    <property type="entry name" value="LENG1-like"/>
</dbReference>
<feature type="region of interest" description="Disordered" evidence="1">
    <location>
        <begin position="235"/>
        <end position="329"/>
    </location>
</feature>
<sequence>MPLHLLGKKSWNVYNADNIARVQRDEAAARAREEADDQRMQERDAERRLAILRGEVPPPLEDEPVAETSPAQPDRSHRDGLPRKRKRAGEDDTDFEIRVARDRASAVDGAVKEVRSATATACVSLVDERGHISLFSEAEGRRGEKNEEAEREAQKKKREMQDQYQMRLSNAAGRDGVGLTGPGPWYATADGEASAALVPSKNVWGKDDPGRKVREVARLDASDPLAMIKRGAAKVKELAKDRQREALDREREIKELKREERRREKKRRREEGERRHHRDRSRDRHDRPRRDKSDRDRDKERSHRDSEGHRHRSHRPDRDDEGRHGRASG</sequence>
<feature type="compositionally biased region" description="Basic and acidic residues" evidence="1">
    <location>
        <begin position="269"/>
        <end position="308"/>
    </location>
</feature>
<keyword evidence="4" id="KW-1185">Reference proteome</keyword>
<feature type="compositionally biased region" description="Basic and acidic residues" evidence="1">
    <location>
        <begin position="235"/>
        <end position="262"/>
    </location>
</feature>
<feature type="region of interest" description="Disordered" evidence="1">
    <location>
        <begin position="25"/>
        <end position="96"/>
    </location>
</feature>
<evidence type="ECO:0000259" key="2">
    <source>
        <dbReference type="SMART" id="SM01083"/>
    </source>
</evidence>
<dbReference type="InterPro" id="IPR019339">
    <property type="entry name" value="CIR_N_dom"/>
</dbReference>
<dbReference type="AlphaFoldDB" id="A0AAJ0FA82"/>
<proteinExistence type="predicted"/>
<accession>A0AAJ0FA82</accession>